<evidence type="ECO:0000313" key="8">
    <source>
        <dbReference type="Proteomes" id="UP000037460"/>
    </source>
</evidence>
<dbReference type="PROSITE" id="PS50003">
    <property type="entry name" value="PH_DOMAIN"/>
    <property type="match status" value="1"/>
</dbReference>
<evidence type="ECO:0000259" key="5">
    <source>
        <dbReference type="PROSITE" id="PS50003"/>
    </source>
</evidence>
<feature type="repeat" description="ARM" evidence="2">
    <location>
        <begin position="1493"/>
        <end position="1520"/>
    </location>
</feature>
<protein>
    <submittedName>
        <fullName evidence="7">Uncharacterized protein</fullName>
    </submittedName>
</protein>
<feature type="compositionally biased region" description="Basic and acidic residues" evidence="4">
    <location>
        <begin position="1790"/>
        <end position="1803"/>
    </location>
</feature>
<evidence type="ECO:0000256" key="2">
    <source>
        <dbReference type="PROSITE-ProRule" id="PRU00259"/>
    </source>
</evidence>
<feature type="coiled-coil region" evidence="3">
    <location>
        <begin position="1040"/>
        <end position="1107"/>
    </location>
</feature>
<feature type="repeat" description="ARM" evidence="2">
    <location>
        <begin position="771"/>
        <end position="817"/>
    </location>
</feature>
<proteinExistence type="predicted"/>
<dbReference type="SMART" id="SM00054">
    <property type="entry name" value="EFh"/>
    <property type="match status" value="4"/>
</dbReference>
<evidence type="ECO:0000256" key="1">
    <source>
        <dbReference type="ARBA" id="ARBA00022837"/>
    </source>
</evidence>
<feature type="repeat" description="ARM" evidence="2">
    <location>
        <begin position="915"/>
        <end position="958"/>
    </location>
</feature>
<evidence type="ECO:0000259" key="6">
    <source>
        <dbReference type="PROSITE" id="PS50222"/>
    </source>
</evidence>
<sequence>MEHCEKTLKHTLLTQADGGKLKFGRLDAAWDYRLQYAAKMYKRGQIATWNWRKGHYVLCEGILHEFTSSSLDAPLLGAWPVLGATLSQSVLSQTIFDRGAEAELFSHCFELTVHEFFVSDSILATIEFACDSAEELSRWMMAIESASLAIGPKLSTPVSGKMPAKTGMSLGFAHASATAEMIYEARRVISPRAKTARLAVAQLDGNHVADFIEDTIDLMKYGSMECKEWAAEALHTVAETAQENAHKLGVRGLKPLIGLADEGSHAAQAHAAAAVALIIQSDPEYVSKVCKHGGIGLLTRVLRAGTGSVQEQAAAALASIASVTEQVEPVVRSGAVPLLVSLLHSTNSRAAARAADAIGNLAATPEGQQSAYKAGAIKFLLRLLDSGSLGAQECAARALAALAQEHLAIQTEICKLGGIKILVATLSAINTEVQTQAACVLSQLCISLSTKHRKRTQDAITKAGGVGPLLAVIDMPRARQPLVAQATHTLAMLARGNSANQEVIALHHGLKPLVEQLLPSRPDGESNTPLTQANAALALTWMCRHNLANQSAVADLGGLAQLCGLLKRGSPNFIVEAEAAGALWALTECNAMNKAAVASSGAIVALCELLDAKSERAQTLAAKALSALAMGNEPNQLAAVSLLVAGLVRTAERAAEADHDDLRERLIKTLWRLVRDNGDSQLNIARAGGADNLVQLLRDQTDSVSTFALWALSLALDESFCAVVTERDGITPLVRTLASPSLEAIEQATAALAKLSFHGGDVVRHGIAAAGGIAPLIALLDGREVNSSAKAQQDAAAALAELALLPRNKVSIEQSGGIAPLCELLCTFAVVLPEHTLEEASALRRVANNSKRFAAAALARLAVDVSQSKTGRKGEKASEKAEAKAKALAAQTADAPGIGAEGSRVSLAEQIALAGAVQPLVNMLSGDAGLEAQEEAAGALCELAAYEKNRIAITESGAIGPLVSLLACDRSKARERAEAALVRLSIEDANRVLIIEQLVGMLMIGPSPYSSAAEKKAADAARRDDAVKARSALQDSKHALEEAKYAVAEADKKATDAEKKAAELQMRRALADVEKRAATEATAARAAQEATRRAADEEKAQEQAAAALVNLASDSEDNRVTIVNAGGIPALLSLLSGESSNAKEATLRSIIAMSKDSKSRQDAIARAGGINLLVQALQSGASKSDATAAIQCSLAAEAVWRLAKNHTRNKVAIAEAGAIPPLVTMLGSPQPEMCTNAAGALSCLSRENTRNQTAVARTGAIAPLCTILREGTPEAREQAASAIWALAQDNMPNKSVLAKFGAIEPLVGLLVTGDTPKSARNSIGALTSLASMHADNRAIVSKRVVGLLNTKDSERDNVTIQALVVASGAIQPLTSIISRSGSAKAQEHAAMTLWHLGSSPENQLAIAEAGGILPLVTMMGAEDERAAELAALVVNRLAKGNTDVSEAITDAGGIAPLVRLLTHGSESAQQQAASGLAELSLFAYNRDDIANCGALQALIRLLSSRKQGTPELAARAIGCLSREDGDLEQCSQRRADKKREKEAEEEERNLLFASFRLKKTVGATSGISLDMTAKEAFDLLDEDGGGSISSNELASALTMVGKRSKMDVQLLIDKVDENGDGELQLNEFVNFWKYFQTASEKKERNLLFASFRLKKTVGATSDISLDMTAKEAFDSLDKDGGGSISSEELASALTMVGGRSKMDVQLLIDKVDENGDGELQLNEFETFWKYFQTASDKKAAVSASSGAAAIAKPIPAASVLGFALGLTSLSSSSAHQAPTMAPMGAGTEDGVERRTSSDKEDDVERSLRFRGALERRAFVRLNGGVQRLIVMLEPSRAQPPEAADGGEQATKEEALQGLGIAPTTSHEANVEAMREAAAAALVDLVRGDREIQEAVLSYGGVRSLVGLCRSASKGAQEHAANCLWCLCIRTENQSAVVSEGAIPDLVQLVRLGDPDAQGYAAGCLAELARGGSEERLNAIVEAGGIASLIALLSQRSEMGKEQAASCLYHLAIDRTNQSLIAKANGITPLVALFNSVSSLDKGAEERRTFEHAANALARLAQISTESQAQIAKRLVMLLSSDKIVVQARAARALRDLAANQPESAVVILNAGALLQLVKMLSSGQVEAQREAAGALSTLAINSRGEQVAIASGLVVILGSADPDTQARVTKLLLELCQDADIRYAIVKAGAIPRLVAQLNEPKVQQLAAGVLARLTADESRGAEYVADIAKSNGIPSLVSLLLESRAERHVEAQASAIAVLMQMSCHRPDFGRALCASGALVPLVAVLAGTKHGALTKTDVATIFGNLARQGEQQQAAASIAPLVHLVQRDGAPAYAALSGTGLQLVAVVRALTALVSGHGANQVILKASGGIEALVVLLAPVEPLHAVDGREEVRADAADALAELARGNAENQTAIAAAGAISLLVAQLERADGLDRASDGDLDVPAGMDDEGRRAAVTVSGIAEEAAARALWSLADGHAPNQAAIAAASALLPLVTFLGGSPSSQRAGTKLAQEAAANVLAKLSSNDPSVEATLATMLVAPLSFSDPGPEGGGSGGRQSPDMVGFSKMESAARVISRLTQSSVRHQDAIAAAGGATKLVAMLKRGVPSMTMPISTLDELTRALCSMAVGNRQIQQAIAQHDGIPTLIAMLHGPKELHEGASRTLGALAADVGNRTRIFEAGGIASLIELLGLASASAGAAGAASSALANLALTPALRTAIVVVDMPSEATGEDTASEAACLDNRRAFAKAGVIVVLVELLSGPQRILALGVETLCLLARTSRDLHAEVTQALIQMLRNNDKGMRQRAGIALSKVGAEGSEELQRSSALARGVEPLAELLKDALDDDGVEAQAYALWSLCLSVADPTNQAVIVREGLAAHTLEALARHNAEVAATLLEAGAVAPLVVMLQPNRPTIDRRAAALLLGTIAQAAAPGQLTGASTVTHRLSSSASVMNVTVGASLIHGAIPALLSMIDPGCVPPTDPGLIDDATRAIRFLSSGEGSLRKAIMRAGGASLLVALLSNSGVGVPLGTSAVPGAAPASRANLAPTGAPSDGVSKRV</sequence>
<dbReference type="InterPro" id="IPR002048">
    <property type="entry name" value="EF_hand_dom"/>
</dbReference>
<feature type="repeat" description="ARM" evidence="2">
    <location>
        <begin position="2642"/>
        <end position="2683"/>
    </location>
</feature>
<dbReference type="PANTHER" id="PTHR23315">
    <property type="entry name" value="U BOX DOMAIN-CONTAINING"/>
    <property type="match status" value="1"/>
</dbReference>
<feature type="domain" description="PH" evidence="5">
    <location>
        <begin position="39"/>
        <end position="148"/>
    </location>
</feature>
<reference evidence="8" key="1">
    <citation type="journal article" date="2015" name="PLoS Genet.">
        <title>Genome Sequence and Transcriptome Analyses of Chrysochromulina tobin: Metabolic Tools for Enhanced Algal Fitness in the Prominent Order Prymnesiales (Haptophyceae).</title>
        <authorList>
            <person name="Hovde B.T."/>
            <person name="Deodato C.R."/>
            <person name="Hunsperger H.M."/>
            <person name="Ryken S.A."/>
            <person name="Yost W."/>
            <person name="Jha R.K."/>
            <person name="Patterson J."/>
            <person name="Monnat R.J. Jr."/>
            <person name="Barlow S.B."/>
            <person name="Starkenburg S.R."/>
            <person name="Cattolico R.A."/>
        </authorList>
    </citation>
    <scope>NUCLEOTIDE SEQUENCE</scope>
    <source>
        <strain evidence="8">CCMP291</strain>
    </source>
</reference>
<feature type="repeat" description="ARM" evidence="2">
    <location>
        <begin position="1368"/>
        <end position="1411"/>
    </location>
</feature>
<dbReference type="SMART" id="SM00233">
    <property type="entry name" value="PH"/>
    <property type="match status" value="1"/>
</dbReference>
<feature type="domain" description="EF-hand" evidence="6">
    <location>
        <begin position="1664"/>
        <end position="1699"/>
    </location>
</feature>
<evidence type="ECO:0000256" key="3">
    <source>
        <dbReference type="SAM" id="Coils"/>
    </source>
</evidence>
<dbReference type="InterPro" id="IPR011992">
    <property type="entry name" value="EF-hand-dom_pair"/>
</dbReference>
<gene>
    <name evidence="7" type="ORF">Ctob_013381</name>
</gene>
<feature type="non-terminal residue" evidence="7">
    <location>
        <position position="3060"/>
    </location>
</feature>
<dbReference type="Pfam" id="PF00514">
    <property type="entry name" value="Arm"/>
    <property type="match status" value="4"/>
</dbReference>
<keyword evidence="1" id="KW-0106">Calcium</keyword>
<dbReference type="SUPFAM" id="SSF50729">
    <property type="entry name" value="PH domain-like"/>
    <property type="match status" value="1"/>
</dbReference>
<feature type="repeat" description="ARM" evidence="2">
    <location>
        <begin position="1940"/>
        <end position="1984"/>
    </location>
</feature>
<dbReference type="Pfam" id="PF13499">
    <property type="entry name" value="EF-hand_7"/>
    <property type="match status" value="2"/>
</dbReference>
<keyword evidence="8" id="KW-1185">Reference proteome</keyword>
<feature type="repeat" description="ARM" evidence="2">
    <location>
        <begin position="2111"/>
        <end position="2153"/>
    </location>
</feature>
<dbReference type="InterPro" id="IPR000225">
    <property type="entry name" value="Armadillo"/>
</dbReference>
<name>A0A0M0K647_9EUKA</name>
<dbReference type="PROSITE" id="PS50222">
    <property type="entry name" value="EF_HAND_2"/>
    <property type="match status" value="4"/>
</dbReference>
<dbReference type="Gene3D" id="1.10.238.10">
    <property type="entry name" value="EF-hand"/>
    <property type="match status" value="2"/>
</dbReference>
<accession>A0A0M0K647</accession>
<feature type="repeat" description="ARM" evidence="2">
    <location>
        <begin position="2682"/>
        <end position="2722"/>
    </location>
</feature>
<feature type="repeat" description="ARM" evidence="2">
    <location>
        <begin position="2069"/>
        <end position="2111"/>
    </location>
</feature>
<feature type="repeat" description="ARM" evidence="2">
    <location>
        <begin position="1301"/>
        <end position="1344"/>
    </location>
</feature>
<evidence type="ECO:0000256" key="4">
    <source>
        <dbReference type="SAM" id="MobiDB-lite"/>
    </source>
</evidence>
<dbReference type="Gene3D" id="1.25.10.10">
    <property type="entry name" value="Leucine-rich Repeat Variant"/>
    <property type="match status" value="14"/>
</dbReference>
<feature type="domain" description="EF-hand" evidence="6">
    <location>
        <begin position="1700"/>
        <end position="1734"/>
    </location>
</feature>
<dbReference type="Gene3D" id="2.30.29.30">
    <property type="entry name" value="Pleckstrin-homology domain (PH domain)/Phosphotyrosine-binding domain (PTB)"/>
    <property type="match status" value="1"/>
</dbReference>
<feature type="repeat" description="ARM" evidence="2">
    <location>
        <begin position="2370"/>
        <end position="2420"/>
    </location>
</feature>
<dbReference type="InterPro" id="IPR011993">
    <property type="entry name" value="PH-like_dom_sf"/>
</dbReference>
<dbReference type="InterPro" id="IPR016024">
    <property type="entry name" value="ARM-type_fold"/>
</dbReference>
<dbReference type="EMBL" id="JWZX01001335">
    <property type="protein sequence ID" value="KOO34062.1"/>
    <property type="molecule type" value="Genomic_DNA"/>
</dbReference>
<keyword evidence="3" id="KW-0175">Coiled coil</keyword>
<feature type="repeat" description="ARM" evidence="2">
    <location>
        <begin position="1217"/>
        <end position="1259"/>
    </location>
</feature>
<dbReference type="SMART" id="SM00185">
    <property type="entry name" value="ARM"/>
    <property type="match status" value="39"/>
</dbReference>
<dbReference type="PANTHER" id="PTHR23315:SF7">
    <property type="entry name" value="U-BOX DOMAIN-CONTAINING PROTEIN 4"/>
    <property type="match status" value="1"/>
</dbReference>
<dbReference type="PROSITE" id="PS00018">
    <property type="entry name" value="EF_HAND_1"/>
    <property type="match status" value="4"/>
</dbReference>
<dbReference type="InterPro" id="IPR018247">
    <property type="entry name" value="EF_Hand_1_Ca_BS"/>
</dbReference>
<dbReference type="InterPro" id="IPR001849">
    <property type="entry name" value="PH_domain"/>
</dbReference>
<feature type="domain" description="EF-hand" evidence="6">
    <location>
        <begin position="1604"/>
        <end position="1638"/>
    </location>
</feature>
<feature type="region of interest" description="Disordered" evidence="4">
    <location>
        <begin position="1773"/>
        <end position="1803"/>
    </location>
</feature>
<dbReference type="OrthoDB" id="195736at2759"/>
<feature type="repeat" description="ARM" evidence="2">
    <location>
        <begin position="293"/>
        <end position="335"/>
    </location>
</feature>
<evidence type="ECO:0000313" key="7">
    <source>
        <dbReference type="EMBL" id="KOO34062.1"/>
    </source>
</evidence>
<feature type="domain" description="EF-hand" evidence="6">
    <location>
        <begin position="1568"/>
        <end position="1603"/>
    </location>
</feature>
<dbReference type="InterPro" id="IPR011989">
    <property type="entry name" value="ARM-like"/>
</dbReference>
<organism evidence="7 8">
    <name type="scientific">Chrysochromulina tobinii</name>
    <dbReference type="NCBI Taxonomy" id="1460289"/>
    <lineage>
        <taxon>Eukaryota</taxon>
        <taxon>Haptista</taxon>
        <taxon>Haptophyta</taxon>
        <taxon>Prymnesiophyceae</taxon>
        <taxon>Prymnesiales</taxon>
        <taxon>Chrysochromulinaceae</taxon>
        <taxon>Chrysochromulina</taxon>
    </lineage>
</organism>
<dbReference type="SUPFAM" id="SSF48371">
    <property type="entry name" value="ARM repeat"/>
    <property type="match status" value="7"/>
</dbReference>
<dbReference type="PROSITE" id="PS50176">
    <property type="entry name" value="ARM_REPEAT"/>
    <property type="match status" value="17"/>
</dbReference>
<dbReference type="GO" id="GO:0005509">
    <property type="term" value="F:calcium ion binding"/>
    <property type="evidence" value="ECO:0007669"/>
    <property type="project" value="InterPro"/>
</dbReference>
<feature type="repeat" description="ARM" evidence="2">
    <location>
        <begin position="2189"/>
        <end position="2219"/>
    </location>
</feature>
<feature type="repeat" description="ARM" evidence="2">
    <location>
        <begin position="1983"/>
        <end position="2025"/>
    </location>
</feature>
<feature type="repeat" description="ARM" evidence="2">
    <location>
        <begin position="334"/>
        <end position="376"/>
    </location>
</feature>
<dbReference type="SUPFAM" id="SSF47473">
    <property type="entry name" value="EF-hand"/>
    <property type="match status" value="1"/>
</dbReference>
<feature type="repeat" description="ARM" evidence="2">
    <location>
        <begin position="557"/>
        <end position="601"/>
    </location>
</feature>
<dbReference type="Proteomes" id="UP000037460">
    <property type="component" value="Unassembled WGS sequence"/>
</dbReference>
<comment type="caution">
    <text evidence="7">The sequence shown here is derived from an EMBL/GenBank/DDBJ whole genome shotgun (WGS) entry which is preliminary data.</text>
</comment>